<proteinExistence type="predicted"/>
<protein>
    <recommendedName>
        <fullName evidence="3">Gliding motility protein RemB</fullName>
    </recommendedName>
</protein>
<evidence type="ECO:0000313" key="2">
    <source>
        <dbReference type="Proteomes" id="UP001500742"/>
    </source>
</evidence>
<gene>
    <name evidence="1" type="ORF">GCM10022210_43400</name>
</gene>
<accession>A0ABP7QQ24</accession>
<evidence type="ECO:0008006" key="3">
    <source>
        <dbReference type="Google" id="ProtNLM"/>
    </source>
</evidence>
<reference evidence="2" key="1">
    <citation type="journal article" date="2019" name="Int. J. Syst. Evol. Microbiol.">
        <title>The Global Catalogue of Microorganisms (GCM) 10K type strain sequencing project: providing services to taxonomists for standard genome sequencing and annotation.</title>
        <authorList>
            <consortium name="The Broad Institute Genomics Platform"/>
            <consortium name="The Broad Institute Genome Sequencing Center for Infectious Disease"/>
            <person name="Wu L."/>
            <person name="Ma J."/>
        </authorList>
    </citation>
    <scope>NUCLEOTIDE SEQUENCE [LARGE SCALE GENOMIC DNA]</scope>
    <source>
        <strain evidence="2">JCM 16601</strain>
    </source>
</reference>
<evidence type="ECO:0000313" key="1">
    <source>
        <dbReference type="EMBL" id="GAA3986316.1"/>
    </source>
</evidence>
<dbReference type="Proteomes" id="UP001500742">
    <property type="component" value="Unassembled WGS sequence"/>
</dbReference>
<organism evidence="1 2">
    <name type="scientific">Mucilaginibacter dorajii</name>
    <dbReference type="NCBI Taxonomy" id="692994"/>
    <lineage>
        <taxon>Bacteria</taxon>
        <taxon>Pseudomonadati</taxon>
        <taxon>Bacteroidota</taxon>
        <taxon>Sphingobacteriia</taxon>
        <taxon>Sphingobacteriales</taxon>
        <taxon>Sphingobacteriaceae</taxon>
        <taxon>Mucilaginibacter</taxon>
    </lineage>
</organism>
<comment type="caution">
    <text evidence="1">The sequence shown here is derived from an EMBL/GenBank/DDBJ whole genome shotgun (WGS) entry which is preliminary data.</text>
</comment>
<name>A0ABP7QQ24_9SPHI</name>
<keyword evidence="2" id="KW-1185">Reference proteome</keyword>
<sequence>MINNTYFVAMQKLYFFSFKKTFLLAGIILFSVQLSNAQSTYLPDSYQLYQKFNADIYSTKSAFHTSMRPFLIDSLIQHTYDSVMNVGVSDKRKSWLNRKIFNEHLFDVKKADYTFYGDVILDETIGRDFTGKKSTYLNTRGYQFGGTVGTKFSFFTSGFENAAKFPTYYNNVVGSTGFIPGQAYLRNYIGQTKNTADWSYVTAILSYNVTPNVNITMGEDKMFIGDGYRSLLLSDYAANMPLLRVTLNLGKHVQYMATWAYLEDTREKRYDTFGGNRRKWAFFHYIDWNVSNRVSFGFFNAVISPEADENGNRRGFDVNFINPILFSSSLGPSQQPKDNTLVGFTGKYKILDKTALYAQLLLDRFKGSDFFSGKTNDNTNGVQVGIRGADLLAVKRFNYLFEFNTVKPYTYQNTNTISSYAFYGDPLAHPYGANFREFLGILNYSIGRIDLQGQLNYAKYGLDATTTINNGKIVTKPIVPDGSTTIGQGLNTQLYYAEGTVSFLINPKYNLRFELSGLYRKESNSAADNKTTMLTFGLRSSFRNLYHDF</sequence>
<dbReference type="EMBL" id="BAAAZC010000029">
    <property type="protein sequence ID" value="GAA3986316.1"/>
    <property type="molecule type" value="Genomic_DNA"/>
</dbReference>